<feature type="transmembrane region" description="Helical" evidence="6">
    <location>
        <begin position="234"/>
        <end position="259"/>
    </location>
</feature>
<feature type="domain" description="EamA" evidence="7">
    <location>
        <begin position="12"/>
        <end position="137"/>
    </location>
</feature>
<feature type="transmembrane region" description="Helical" evidence="6">
    <location>
        <begin position="146"/>
        <end position="166"/>
    </location>
</feature>
<comment type="similarity">
    <text evidence="2">Belongs to the EamA transporter family.</text>
</comment>
<organism evidence="8 9">
    <name type="scientific">Propioniciclava coleopterorum</name>
    <dbReference type="NCBI Taxonomy" id="2714937"/>
    <lineage>
        <taxon>Bacteria</taxon>
        <taxon>Bacillati</taxon>
        <taxon>Actinomycetota</taxon>
        <taxon>Actinomycetes</taxon>
        <taxon>Propionibacteriales</taxon>
        <taxon>Propionibacteriaceae</taxon>
        <taxon>Propioniciclava</taxon>
    </lineage>
</organism>
<feature type="transmembrane region" description="Helical" evidence="6">
    <location>
        <begin position="68"/>
        <end position="88"/>
    </location>
</feature>
<evidence type="ECO:0000313" key="8">
    <source>
        <dbReference type="EMBL" id="QIK72087.1"/>
    </source>
</evidence>
<feature type="transmembrane region" description="Helical" evidence="6">
    <location>
        <begin position="94"/>
        <end position="114"/>
    </location>
</feature>
<dbReference type="Pfam" id="PF00892">
    <property type="entry name" value="EamA"/>
    <property type="match status" value="2"/>
</dbReference>
<dbReference type="AlphaFoldDB" id="A0A6G7Y640"/>
<dbReference type="RefSeq" id="WP_166233106.1">
    <property type="nucleotide sequence ID" value="NZ_CP049865.1"/>
</dbReference>
<protein>
    <submittedName>
        <fullName evidence="8">EamA family transporter</fullName>
    </submittedName>
</protein>
<feature type="transmembrane region" description="Helical" evidence="6">
    <location>
        <begin position="209"/>
        <end position="227"/>
    </location>
</feature>
<dbReference type="KEGG" id="prv:G7070_07155"/>
<keyword evidence="5 6" id="KW-0472">Membrane</keyword>
<feature type="transmembrane region" description="Helical" evidence="6">
    <location>
        <begin position="12"/>
        <end position="32"/>
    </location>
</feature>
<evidence type="ECO:0000256" key="6">
    <source>
        <dbReference type="SAM" id="Phobius"/>
    </source>
</evidence>
<feature type="transmembrane region" description="Helical" evidence="6">
    <location>
        <begin position="265"/>
        <end position="285"/>
    </location>
</feature>
<reference evidence="8 9" key="1">
    <citation type="submission" date="2020-03" db="EMBL/GenBank/DDBJ databases">
        <title>Propioniciclava sp. nov., isolated from Hydrophilus acuminatus.</title>
        <authorList>
            <person name="Hyun D.-W."/>
            <person name="Bae J.-W."/>
        </authorList>
    </citation>
    <scope>NUCLEOTIDE SEQUENCE [LARGE SCALE GENOMIC DNA]</scope>
    <source>
        <strain evidence="8 9">HDW11</strain>
    </source>
</reference>
<evidence type="ECO:0000256" key="4">
    <source>
        <dbReference type="ARBA" id="ARBA00022989"/>
    </source>
</evidence>
<feature type="transmembrane region" description="Helical" evidence="6">
    <location>
        <begin position="38"/>
        <end position="56"/>
    </location>
</feature>
<dbReference type="PANTHER" id="PTHR32322">
    <property type="entry name" value="INNER MEMBRANE TRANSPORTER"/>
    <property type="match status" value="1"/>
</dbReference>
<keyword evidence="3 6" id="KW-0812">Transmembrane</keyword>
<evidence type="ECO:0000256" key="1">
    <source>
        <dbReference type="ARBA" id="ARBA00004141"/>
    </source>
</evidence>
<comment type="subcellular location">
    <subcellularLocation>
        <location evidence="1">Membrane</location>
        <topology evidence="1">Multi-pass membrane protein</topology>
    </subcellularLocation>
</comment>
<feature type="transmembrane region" description="Helical" evidence="6">
    <location>
        <begin position="121"/>
        <end position="140"/>
    </location>
</feature>
<evidence type="ECO:0000313" key="9">
    <source>
        <dbReference type="Proteomes" id="UP000501058"/>
    </source>
</evidence>
<dbReference type="SUPFAM" id="SSF103481">
    <property type="entry name" value="Multidrug resistance efflux transporter EmrE"/>
    <property type="match status" value="2"/>
</dbReference>
<evidence type="ECO:0000256" key="2">
    <source>
        <dbReference type="ARBA" id="ARBA00007362"/>
    </source>
</evidence>
<evidence type="ECO:0000256" key="5">
    <source>
        <dbReference type="ARBA" id="ARBA00023136"/>
    </source>
</evidence>
<accession>A0A6G7Y640</accession>
<dbReference type="Gene3D" id="1.10.3730.20">
    <property type="match status" value="1"/>
</dbReference>
<dbReference type="Proteomes" id="UP000501058">
    <property type="component" value="Chromosome"/>
</dbReference>
<keyword evidence="9" id="KW-1185">Reference proteome</keyword>
<feature type="domain" description="EamA" evidence="7">
    <location>
        <begin position="148"/>
        <end position="279"/>
    </location>
</feature>
<name>A0A6G7Y640_9ACTN</name>
<evidence type="ECO:0000256" key="3">
    <source>
        <dbReference type="ARBA" id="ARBA00022692"/>
    </source>
</evidence>
<dbReference type="InterPro" id="IPR037185">
    <property type="entry name" value="EmrE-like"/>
</dbReference>
<dbReference type="PANTHER" id="PTHR32322:SF2">
    <property type="entry name" value="EAMA DOMAIN-CONTAINING PROTEIN"/>
    <property type="match status" value="1"/>
</dbReference>
<keyword evidence="4 6" id="KW-1133">Transmembrane helix</keyword>
<dbReference type="GO" id="GO:0016020">
    <property type="term" value="C:membrane"/>
    <property type="evidence" value="ECO:0007669"/>
    <property type="project" value="UniProtKB-SubCell"/>
</dbReference>
<feature type="transmembrane region" description="Helical" evidence="6">
    <location>
        <begin position="178"/>
        <end position="197"/>
    </location>
</feature>
<dbReference type="InterPro" id="IPR000620">
    <property type="entry name" value="EamA_dom"/>
</dbReference>
<dbReference type="EMBL" id="CP049865">
    <property type="protein sequence ID" value="QIK72087.1"/>
    <property type="molecule type" value="Genomic_DNA"/>
</dbReference>
<proteinExistence type="inferred from homology"/>
<dbReference type="InterPro" id="IPR050638">
    <property type="entry name" value="AA-Vitamin_Transporters"/>
</dbReference>
<sequence>MEAKRVTWRDIALTAFAPIAWATTYAITQLWLPPGRPLFSAMIRCLPVGLILLLWVRRLPTGDWWWKAALLGVLNFGGFFALLFVGAYRLPGGLASTLQATGPLAIMLLAWLLLRESPRRAAILGGLLGLVGVAVLVLRAGFVVDAVGVLAAIASVLVTSTGFVLVKRWTPPVDLLTLTAWQLVAGGLFLLPLALAIEGPPPVLTPAAAGSYVWLALVATLLAYLCWFRGLRLLPAAAVGTLGLLNPLTATLLGVVLVGENFGPFQALGTALVLAGVLLGQPAVMDAARAAWRRRAR</sequence>
<gene>
    <name evidence="8" type="ORF">G7070_07155</name>
</gene>
<evidence type="ECO:0000259" key="7">
    <source>
        <dbReference type="Pfam" id="PF00892"/>
    </source>
</evidence>